<dbReference type="SMART" id="SM00862">
    <property type="entry name" value="Trans_reg_C"/>
    <property type="match status" value="1"/>
</dbReference>
<dbReference type="InterPro" id="IPR011990">
    <property type="entry name" value="TPR-like_helical_dom_sf"/>
</dbReference>
<sequence length="1054" mass="120596">MAITLAKLIRPDPGEALLRERLFSKLDEACKRPVIWISAPAGAGKTTLISSYIETRGLKELWYQVDAGDASMATFFHYFGKVVQNTARTREKMPVFTPEYQLGTQEFNRNFFREVFSRLTTPALLVFDNFQDVGTETDLSIMLADAFDAIPTGFNIIIVSRSKPPAAFSRLQANQQLVQIDWPDLQFTIDEELAITQQRYPQRKITKQQLQKLNTHIHGWVTGLILLLEQGLELDEVDFDAEELSQEHLFDYFASEIFYKIDNELQQFLMKTALLPTMTVSMCKQLTNKSTAAKILSELTRKQYFTVRHGLIKSSYEYHPLFRKFLLNQAQENFDPVQFRTLQSQAGTLLAEAGNIDDATDLLIHGENWPALKKLILMHAKQQIENGRNQQVIRWIEVLPAAAVTQQGWLYYWLGMALLQYENKFAREAFKTAYLIFKDAKQAKGLYLSWCGIADSYSFAHEDFVDAEHWITELDWLQKTCSKPLSMELRGHLAFSAASLILWAQPTHPELPVWMNKIETMYRFIPNKFLKALSAIQLCTYYVHMGEMVKVRQLSNKIKKQGLLDEKGPIFMILTILAVYANDWINAEFNVTNKLIDQHQQKVRDEGVNIYSGFMLTQAVYHASCHRNVPRVEKLLNLYAGDIVDSNTLDQSHYQILTSYLETARGDYDRAIEHALVAIELVDQTATPFPTWLCYACLAYLYIEKGKFSLVQSQLDVVDKIVEPMKSASGMFMADMIRSYLAFHQEDLPRCKKWLSQCFRLAREKDIKGNGLWPPKMVSTLCGLALECDIEPNYARSIIRSYNYAPYESLHVGEHWPWPIKIYSLGRFSILLNDQPLDTSTRPFEVLKVLLAHGGRDVHCEKIMDALWPEADGDQAQINFKTTLHRLRKVFADLDVLILKNHQLSLNEQYVWVDSWVMSRLFASAEAGVELNDAASNAGLATNIMQHYRGHFLASEPSRWAIVQRESLRTRFIRHTTVLAQAVENEASPTAIQCYQRLLEVDPLIEEAYQGLIRCYQSQGRHADAQACYAKCVEVLAAAFEVSPSAATTALIKS</sequence>
<dbReference type="Gene3D" id="1.10.10.10">
    <property type="entry name" value="Winged helix-like DNA-binding domain superfamily/Winged helix DNA-binding domain"/>
    <property type="match status" value="1"/>
</dbReference>
<evidence type="ECO:0008006" key="6">
    <source>
        <dbReference type="Google" id="ProtNLM"/>
    </source>
</evidence>
<dbReference type="PANTHER" id="PTHR35807:SF2">
    <property type="entry name" value="TRANSCRIPTIONAL ACTIVATOR DOMAIN"/>
    <property type="match status" value="1"/>
</dbReference>
<dbReference type="SUPFAM" id="SSF52540">
    <property type="entry name" value="P-loop containing nucleoside triphosphate hydrolases"/>
    <property type="match status" value="1"/>
</dbReference>
<evidence type="ECO:0000259" key="3">
    <source>
        <dbReference type="SMART" id="SM00862"/>
    </source>
</evidence>
<proteinExistence type="inferred from homology"/>
<dbReference type="Pfam" id="PF03704">
    <property type="entry name" value="BTAD"/>
    <property type="match status" value="1"/>
</dbReference>
<dbReference type="InterPro" id="IPR027417">
    <property type="entry name" value="P-loop_NTPase"/>
</dbReference>
<comment type="similarity">
    <text evidence="1">Belongs to the AfsR/DnrI/RedD regulatory family.</text>
</comment>
<dbReference type="GO" id="GO:0000160">
    <property type="term" value="P:phosphorelay signal transduction system"/>
    <property type="evidence" value="ECO:0007669"/>
    <property type="project" value="InterPro"/>
</dbReference>
<dbReference type="InterPro" id="IPR036388">
    <property type="entry name" value="WH-like_DNA-bd_sf"/>
</dbReference>
<dbReference type="AlphaFoldDB" id="A0A3B1AAB5"/>
<evidence type="ECO:0000256" key="1">
    <source>
        <dbReference type="ARBA" id="ARBA00005820"/>
    </source>
</evidence>
<organism evidence="5">
    <name type="scientific">hydrothermal vent metagenome</name>
    <dbReference type="NCBI Taxonomy" id="652676"/>
    <lineage>
        <taxon>unclassified sequences</taxon>
        <taxon>metagenomes</taxon>
        <taxon>ecological metagenomes</taxon>
    </lineage>
</organism>
<keyword evidence="2" id="KW-0238">DNA-binding</keyword>
<dbReference type="InterPro" id="IPR059106">
    <property type="entry name" value="WHD_MalT"/>
</dbReference>
<dbReference type="GO" id="GO:0006355">
    <property type="term" value="P:regulation of DNA-templated transcription"/>
    <property type="evidence" value="ECO:0007669"/>
    <property type="project" value="InterPro"/>
</dbReference>
<dbReference type="PANTHER" id="PTHR35807">
    <property type="entry name" value="TRANSCRIPTIONAL REGULATOR REDD-RELATED"/>
    <property type="match status" value="1"/>
</dbReference>
<dbReference type="Gene3D" id="3.40.50.300">
    <property type="entry name" value="P-loop containing nucleotide triphosphate hydrolases"/>
    <property type="match status" value="1"/>
</dbReference>
<gene>
    <name evidence="5" type="ORF">MNBD_GAMMA21-1169</name>
</gene>
<evidence type="ECO:0000313" key="5">
    <source>
        <dbReference type="EMBL" id="VAW96792.1"/>
    </source>
</evidence>
<dbReference type="SUPFAM" id="SSF48452">
    <property type="entry name" value="TPR-like"/>
    <property type="match status" value="1"/>
</dbReference>
<protein>
    <recommendedName>
        <fullName evidence="6">Bacterial transcriptional activator domain-containing protein</fullName>
    </recommendedName>
</protein>
<feature type="domain" description="Bacterial transcriptional activator" evidence="4">
    <location>
        <begin position="913"/>
        <end position="1053"/>
    </location>
</feature>
<reference evidence="5" key="1">
    <citation type="submission" date="2018-06" db="EMBL/GenBank/DDBJ databases">
        <authorList>
            <person name="Zhirakovskaya E."/>
        </authorList>
    </citation>
    <scope>NUCLEOTIDE SEQUENCE</scope>
</reference>
<dbReference type="Gene3D" id="1.25.20.10">
    <property type="entry name" value="Bacterial muramidases"/>
    <property type="match status" value="1"/>
</dbReference>
<evidence type="ECO:0000256" key="2">
    <source>
        <dbReference type="ARBA" id="ARBA00023125"/>
    </source>
</evidence>
<dbReference type="InterPro" id="IPR051677">
    <property type="entry name" value="AfsR-DnrI-RedD_regulator"/>
</dbReference>
<dbReference type="InterPro" id="IPR005158">
    <property type="entry name" value="BTAD"/>
</dbReference>
<dbReference type="GO" id="GO:0003677">
    <property type="term" value="F:DNA binding"/>
    <property type="evidence" value="ECO:0007669"/>
    <property type="project" value="UniProtKB-KW"/>
</dbReference>
<dbReference type="Pfam" id="PF25873">
    <property type="entry name" value="WHD_MalT"/>
    <property type="match status" value="1"/>
</dbReference>
<dbReference type="InterPro" id="IPR001867">
    <property type="entry name" value="OmpR/PhoB-type_DNA-bd"/>
</dbReference>
<evidence type="ECO:0000259" key="4">
    <source>
        <dbReference type="SMART" id="SM01043"/>
    </source>
</evidence>
<dbReference type="SUPFAM" id="SSF46894">
    <property type="entry name" value="C-terminal effector domain of the bipartite response regulators"/>
    <property type="match status" value="1"/>
</dbReference>
<dbReference type="InterPro" id="IPR016032">
    <property type="entry name" value="Sig_transdc_resp-reg_C-effctor"/>
</dbReference>
<dbReference type="Gene3D" id="1.25.40.10">
    <property type="entry name" value="Tetratricopeptide repeat domain"/>
    <property type="match status" value="1"/>
</dbReference>
<feature type="domain" description="OmpR/PhoB-type" evidence="3">
    <location>
        <begin position="834"/>
        <end position="906"/>
    </location>
</feature>
<dbReference type="EMBL" id="UOFR01000040">
    <property type="protein sequence ID" value="VAW96792.1"/>
    <property type="molecule type" value="Genomic_DNA"/>
</dbReference>
<dbReference type="SMART" id="SM01043">
    <property type="entry name" value="BTAD"/>
    <property type="match status" value="1"/>
</dbReference>
<name>A0A3B1AAB5_9ZZZZ</name>
<accession>A0A3B1AAB5</accession>